<dbReference type="GO" id="GO:0006400">
    <property type="term" value="P:tRNA modification"/>
    <property type="evidence" value="ECO:0007669"/>
    <property type="project" value="InterPro"/>
</dbReference>
<protein>
    <recommendedName>
        <fullName evidence="6">Queuine tRNA-ribosyltransferase catalytic subunit 1</fullName>
        <ecNumber evidence="6">2.4.2.64</ecNumber>
    </recommendedName>
    <alternativeName>
        <fullName evidence="6">Guanine insertion enzyme</fullName>
    </alternativeName>
    <alternativeName>
        <fullName evidence="6">tRNA-guanine transglycosylase</fullName>
    </alternativeName>
</protein>
<feature type="binding site" evidence="6">
    <location>
        <position position="170"/>
    </location>
    <ligand>
        <name>substrate</name>
    </ligand>
</feature>
<comment type="similarity">
    <text evidence="6">Belongs to the queuine tRNA-ribosyltransferase family.</text>
</comment>
<dbReference type="NCBIfam" id="TIGR00430">
    <property type="entry name" value="Q_tRNA_tgt"/>
    <property type="match status" value="1"/>
</dbReference>
<keyword evidence="4 6" id="KW-0479">Metal-binding</keyword>
<dbReference type="AlphaFoldDB" id="A0A833VN09"/>
<dbReference type="SUPFAM" id="SSF51713">
    <property type="entry name" value="tRNA-guanine transglycosylase"/>
    <property type="match status" value="1"/>
</dbReference>
<dbReference type="GO" id="GO:0005829">
    <property type="term" value="C:cytosol"/>
    <property type="evidence" value="ECO:0007669"/>
    <property type="project" value="TreeGrafter"/>
</dbReference>
<keyword evidence="6" id="KW-0963">Cytoplasm</keyword>
<organism evidence="8 9">
    <name type="scientific">Frieseomelitta varia</name>
    <dbReference type="NCBI Taxonomy" id="561572"/>
    <lineage>
        <taxon>Eukaryota</taxon>
        <taxon>Metazoa</taxon>
        <taxon>Ecdysozoa</taxon>
        <taxon>Arthropoda</taxon>
        <taxon>Hexapoda</taxon>
        <taxon>Insecta</taxon>
        <taxon>Pterygota</taxon>
        <taxon>Neoptera</taxon>
        <taxon>Endopterygota</taxon>
        <taxon>Hymenoptera</taxon>
        <taxon>Apocrita</taxon>
        <taxon>Aculeata</taxon>
        <taxon>Apoidea</taxon>
        <taxon>Anthophila</taxon>
        <taxon>Apidae</taxon>
        <taxon>Frieseomelitta</taxon>
    </lineage>
</organism>
<evidence type="ECO:0000259" key="7">
    <source>
        <dbReference type="Pfam" id="PF01702"/>
    </source>
</evidence>
<dbReference type="InterPro" id="IPR004803">
    <property type="entry name" value="TGT"/>
</dbReference>
<comment type="function">
    <text evidence="6">Catalytic subunit of the queuine tRNA-ribosyltransferase (TGT) that catalyzes the base-exchange of a guanine (G) residue with queuine (Q) at position 34 (anticodon wobble position) in tRNAs with GU(N) anticodons (tRNA-Asp, -Asn, -His and -Tyr), resulting in the hypermodified nucleoside queuosine (7-(((4,5-cis-dihydroxy-2-cyclopenten-1-yl)amino)methyl)-7-deazaguanosine). Catalysis occurs through a double-displacement mechanism. The nucleophile active site attacks the C1' of nucleotide 34 to detach the guanine base from the RNA, forming a covalent enzyme-RNA intermediate. The proton acceptor active site deprotonates the incoming queuine, allowing a nucleophilic attack on the C1' of the ribose to form the product.</text>
</comment>
<keyword evidence="2 6" id="KW-0808">Transferase</keyword>
<dbReference type="EMBL" id="WNWW01000937">
    <property type="protein sequence ID" value="KAF3420535.1"/>
    <property type="molecule type" value="Genomic_DNA"/>
</dbReference>
<dbReference type="NCBIfam" id="TIGR00449">
    <property type="entry name" value="tgt_general"/>
    <property type="match status" value="1"/>
</dbReference>
<accession>A0A833VN09</accession>
<keyword evidence="9" id="KW-1185">Reference proteome</keyword>
<dbReference type="GO" id="GO:0008479">
    <property type="term" value="F:tRNA-guanosine(34) queuine transglycosylase activity"/>
    <property type="evidence" value="ECO:0007669"/>
    <property type="project" value="UniProtKB-UniRule"/>
</dbReference>
<feature type="active site" description="Proton acceptor" evidence="6">
    <location>
        <position position="107"/>
    </location>
</feature>
<evidence type="ECO:0000256" key="3">
    <source>
        <dbReference type="ARBA" id="ARBA00022694"/>
    </source>
</evidence>
<dbReference type="InterPro" id="IPR002616">
    <property type="entry name" value="tRNA_ribo_trans-like"/>
</dbReference>
<feature type="binding site" evidence="6">
    <location>
        <position position="240"/>
    </location>
    <ligand>
        <name>substrate</name>
    </ligand>
</feature>
<evidence type="ECO:0000256" key="1">
    <source>
        <dbReference type="ARBA" id="ARBA00022676"/>
    </source>
</evidence>
<dbReference type="PANTHER" id="PTHR43530">
    <property type="entry name" value="QUEUINE TRNA-RIBOSYLTRANSFERASE CATALYTIC SUBUNIT 1"/>
    <property type="match status" value="1"/>
</dbReference>
<dbReference type="Gene3D" id="3.20.20.105">
    <property type="entry name" value="Queuine tRNA-ribosyltransferase-like"/>
    <property type="match status" value="1"/>
</dbReference>
<dbReference type="PANTHER" id="PTHR43530:SF1">
    <property type="entry name" value="QUEUINE TRNA-RIBOSYLTRANSFERASE CATALYTIC SUBUNIT 1"/>
    <property type="match status" value="1"/>
</dbReference>
<feature type="binding site" evidence="6">
    <location>
        <position position="328"/>
    </location>
    <ligand>
        <name>Zn(2+)</name>
        <dbReference type="ChEBI" id="CHEBI:29105"/>
    </ligand>
</feature>
<evidence type="ECO:0000256" key="6">
    <source>
        <dbReference type="HAMAP-Rule" id="MF_03218"/>
    </source>
</evidence>
<evidence type="ECO:0000313" key="9">
    <source>
        <dbReference type="Proteomes" id="UP000655588"/>
    </source>
</evidence>
<comment type="caution">
    <text evidence="8">The sequence shown here is derived from an EMBL/GenBank/DDBJ whole genome shotgun (WGS) entry which is preliminary data.</text>
</comment>
<dbReference type="EC" id="2.4.2.64" evidence="6"/>
<feature type="domain" description="tRNA-guanine(15) transglycosylase-like" evidence="7">
    <location>
        <begin position="20"/>
        <end position="387"/>
    </location>
</feature>
<feature type="binding site" evidence="6">
    <location>
        <position position="330"/>
    </location>
    <ligand>
        <name>Zn(2+)</name>
        <dbReference type="ChEBI" id="CHEBI:29105"/>
    </ligand>
</feature>
<reference evidence="8" key="1">
    <citation type="submission" date="2019-11" db="EMBL/GenBank/DDBJ databases">
        <title>The nuclear and mitochondrial genomes of Frieseomelitta varia - a highly eusocial stingless bee (Meliponini) with a permanently sterile worker caste.</title>
        <authorList>
            <person name="Freitas F.C.P."/>
            <person name="Lourenco A.P."/>
            <person name="Nunes F.M.F."/>
            <person name="Paschoal A.R."/>
            <person name="Abreu F.C.P."/>
            <person name="Barbin F.O."/>
            <person name="Bataglia L."/>
            <person name="Cardoso-Junior C.A.M."/>
            <person name="Cervoni M.S."/>
            <person name="Silva S.R."/>
            <person name="Dalarmi F."/>
            <person name="Del Lama M.A."/>
            <person name="Depintor T.S."/>
            <person name="Ferreira K.M."/>
            <person name="Goria P.S."/>
            <person name="Jaskot M.C."/>
            <person name="Lago D.C."/>
            <person name="Luna-Lucena D."/>
            <person name="Moda L.M."/>
            <person name="Nascimento L."/>
            <person name="Pedrino M."/>
            <person name="Rabico F.O."/>
            <person name="Sanches F.C."/>
            <person name="Santos D.E."/>
            <person name="Santos C.G."/>
            <person name="Vieira J."/>
            <person name="Lopes T.F."/>
            <person name="Barchuk A.R."/>
            <person name="Hartfelder K."/>
            <person name="Simoes Z.L.P."/>
            <person name="Bitondi M.M.G."/>
            <person name="Pinheiro D.G."/>
        </authorList>
    </citation>
    <scope>NUCLEOTIDE SEQUENCE</scope>
    <source>
        <strain evidence="8">USP_RPSP 00005682</strain>
        <tissue evidence="8">Whole individual</tissue>
    </source>
</reference>
<keyword evidence="5 6" id="KW-0862">Zinc</keyword>
<feature type="region of interest" description="RNA binding" evidence="6">
    <location>
        <begin position="271"/>
        <end position="277"/>
    </location>
</feature>
<proteinExistence type="inferred from homology"/>
<evidence type="ECO:0000256" key="4">
    <source>
        <dbReference type="ARBA" id="ARBA00022723"/>
    </source>
</evidence>
<evidence type="ECO:0000256" key="5">
    <source>
        <dbReference type="ARBA" id="ARBA00022833"/>
    </source>
</evidence>
<evidence type="ECO:0000313" key="8">
    <source>
        <dbReference type="EMBL" id="KAF3420535.1"/>
    </source>
</evidence>
<comment type="cofactor">
    <cofactor evidence="6">
        <name>Zn(2+)</name>
        <dbReference type="ChEBI" id="CHEBI:29105"/>
    </cofactor>
</comment>
<comment type="subunit">
    <text evidence="6">Heterodimer of a catalytic subunit and an accessory subunit.</text>
</comment>
<dbReference type="HAMAP" id="MF_00168">
    <property type="entry name" value="Q_tRNA_Tgt"/>
    <property type="match status" value="1"/>
</dbReference>
<feature type="active site" description="Nucleophile" evidence="6">
    <location>
        <position position="290"/>
    </location>
</feature>
<feature type="binding site" evidence="6">
    <location>
        <position position="213"/>
    </location>
    <ligand>
        <name>substrate</name>
    </ligand>
</feature>
<dbReference type="InterPro" id="IPR036511">
    <property type="entry name" value="TGT-like_sf"/>
</dbReference>
<dbReference type="Pfam" id="PF01702">
    <property type="entry name" value="TGT"/>
    <property type="match status" value="1"/>
</dbReference>
<feature type="binding site" evidence="6">
    <location>
        <position position="358"/>
    </location>
    <ligand>
        <name>Zn(2+)</name>
        <dbReference type="ChEBI" id="CHEBI:29105"/>
    </ligand>
</feature>
<name>A0A833VN09_9HYME</name>
<gene>
    <name evidence="8" type="ORF">E2986_06446</name>
</gene>
<evidence type="ECO:0000256" key="2">
    <source>
        <dbReference type="ARBA" id="ARBA00022679"/>
    </source>
</evidence>
<keyword evidence="3 6" id="KW-0819">tRNA processing</keyword>
<sequence length="412" mass="46796">MLQQGKSPLIFEIFYECKTTKARAGRMTLIHHHVDTPVFMPVGTQEKLIFCDMGTLKGLLPQQLEQLDCQIILGNTYHLGTRPGINILEKAGGLHKFMNWKRALLTDSGGFQMVSLLELAKITEDGVKFKSPYNGSHYIGVICKSDCMLTPEHSIQIQNIIGADIMMQLDDVVKTTITGPRVEEAMHRTIRWLDRCLKAHQRLNEQSIFPIVQGGLDSKLRSECANQLIKREVNGYAVGGLSGGESKNDFWKMVHLTTNILPKNKPRYLMGVGFAIDLIICSALGIDMFDCVFPTRTARFGCALVRTGQLNLKQIQYRKDMRPIDESCECSTCKVHTRAYLHHIVTVETVACHLLSVHNIAFQMKLMKDIRQSIQEQRFPEFIQQYMLHLFPNKEYPSWIVDALETVNVTLL</sequence>
<comment type="catalytic activity">
    <reaction evidence="6">
        <text>guanosine(34) in tRNA + queuine = queuosine(34) in tRNA + guanine</text>
        <dbReference type="Rhea" id="RHEA:16633"/>
        <dbReference type="Rhea" id="RHEA-COMP:10341"/>
        <dbReference type="Rhea" id="RHEA-COMP:18571"/>
        <dbReference type="ChEBI" id="CHEBI:16235"/>
        <dbReference type="ChEBI" id="CHEBI:17433"/>
        <dbReference type="ChEBI" id="CHEBI:74269"/>
        <dbReference type="ChEBI" id="CHEBI:194431"/>
        <dbReference type="EC" id="2.4.2.64"/>
    </reaction>
</comment>
<feature type="region of interest" description="RNA binding; important for wobble base 34 recognition" evidence="6">
    <location>
        <begin position="295"/>
        <end position="299"/>
    </location>
</feature>
<dbReference type="Proteomes" id="UP000655588">
    <property type="component" value="Unassembled WGS sequence"/>
</dbReference>
<comment type="subcellular location">
    <subcellularLocation>
        <location evidence="6">Cytoplasm</location>
    </subcellularLocation>
</comment>
<dbReference type="GO" id="GO:0046872">
    <property type="term" value="F:metal ion binding"/>
    <property type="evidence" value="ECO:0007669"/>
    <property type="project" value="UniProtKB-KW"/>
</dbReference>
<feature type="binding site" evidence="6">
    <location>
        <begin position="107"/>
        <end position="111"/>
    </location>
    <ligand>
        <name>substrate</name>
    </ligand>
</feature>
<keyword evidence="1 6" id="KW-0328">Glycosyltransferase</keyword>
<feature type="binding site" evidence="6">
    <location>
        <position position="333"/>
    </location>
    <ligand>
        <name>Zn(2+)</name>
        <dbReference type="ChEBI" id="CHEBI:29105"/>
    </ligand>
</feature>